<dbReference type="Proteomes" id="UP000215405">
    <property type="component" value="Unassembled WGS sequence"/>
</dbReference>
<evidence type="ECO:0000256" key="1">
    <source>
        <dbReference type="SAM" id="MobiDB-lite"/>
    </source>
</evidence>
<evidence type="ECO:0000313" key="3">
    <source>
        <dbReference type="Proteomes" id="UP000215405"/>
    </source>
</evidence>
<comment type="caution">
    <text evidence="2">The sequence shown here is derived from an EMBL/GenBank/DDBJ whole genome shotgun (WGS) entry which is preliminary data.</text>
</comment>
<feature type="compositionally biased region" description="Low complexity" evidence="1">
    <location>
        <begin position="1"/>
        <end position="16"/>
    </location>
</feature>
<feature type="region of interest" description="Disordered" evidence="1">
    <location>
        <begin position="1"/>
        <end position="25"/>
    </location>
</feature>
<name>A0A231V4I5_9HYPH</name>
<proteinExistence type="predicted"/>
<evidence type="ECO:0000313" key="2">
    <source>
        <dbReference type="EMBL" id="OXT02496.1"/>
    </source>
</evidence>
<feature type="region of interest" description="Disordered" evidence="1">
    <location>
        <begin position="135"/>
        <end position="156"/>
    </location>
</feature>
<protein>
    <submittedName>
        <fullName evidence="2">Uncharacterized protein</fullName>
    </submittedName>
</protein>
<sequence length="156" mass="16624">MPDDTASTGAAADGEAQTGGEDTVVQSADSRDLPVLVAPLISGDGEIVGYQSLALSVVMVETPAARTLRMLQLAIEDSFNEWIATSSDDDRREHFDDLFSLADHLESQARDRLAIDLEFDLVALQSDIFAAAETRQNLIEPKGGPAKPGPDGSTDH</sequence>
<dbReference type="RefSeq" id="WP_094076451.1">
    <property type="nucleotide sequence ID" value="NZ_NBYO01000001.1"/>
</dbReference>
<gene>
    <name evidence="2" type="ORF">B7H23_06255</name>
</gene>
<feature type="compositionally biased region" description="Low complexity" evidence="1">
    <location>
        <begin position="141"/>
        <end position="156"/>
    </location>
</feature>
<accession>A0A231V4I5</accession>
<dbReference type="EMBL" id="NBYO01000001">
    <property type="protein sequence ID" value="OXT02496.1"/>
    <property type="molecule type" value="Genomic_DNA"/>
</dbReference>
<keyword evidence="3" id="KW-1185">Reference proteome</keyword>
<reference evidence="3" key="1">
    <citation type="journal article" date="2017" name="Int. J. Syst. Evol. Microbiol.">
        <title>Notoacmeibacter marinus gen. nov., sp. nov., isolated from the gut of a limpet and proposal of Notoacmeibacteraceae fam. nov. in the order Rhizobiales of the class Alphaproteobacteria.</title>
        <authorList>
            <person name="Huang Z."/>
            <person name="Guo F."/>
            <person name="Lai Q."/>
        </authorList>
    </citation>
    <scope>NUCLEOTIDE SEQUENCE [LARGE SCALE GENOMIC DNA]</scope>
    <source>
        <strain evidence="3">XMTR2A4</strain>
    </source>
</reference>
<organism evidence="2 3">
    <name type="scientific">Notoacmeibacter marinus</name>
    <dbReference type="NCBI Taxonomy" id="1876515"/>
    <lineage>
        <taxon>Bacteria</taxon>
        <taxon>Pseudomonadati</taxon>
        <taxon>Pseudomonadota</taxon>
        <taxon>Alphaproteobacteria</taxon>
        <taxon>Hyphomicrobiales</taxon>
        <taxon>Notoacmeibacteraceae</taxon>
        <taxon>Notoacmeibacter</taxon>
    </lineage>
</organism>
<dbReference type="AlphaFoldDB" id="A0A231V4I5"/>